<proteinExistence type="inferred from homology"/>
<reference evidence="5 6" key="2">
    <citation type="submission" date="2023-10" db="EMBL/GenBank/DDBJ databases">
        <authorList>
            <person name="Han X.F."/>
        </authorList>
    </citation>
    <scope>NUCLEOTIDE SEQUENCE [LARGE SCALE GENOMIC DNA]</scope>
    <source>
        <strain evidence="5 6">KCTC 39840</strain>
    </source>
</reference>
<evidence type="ECO:0000256" key="2">
    <source>
        <dbReference type="ARBA" id="ARBA00009840"/>
    </source>
</evidence>
<comment type="function">
    <text evidence="1">Involved in DNA recombination.</text>
</comment>
<dbReference type="PANTHER" id="PTHR30563">
    <property type="entry name" value="DNA RECOMBINATION PROTEIN RMUC"/>
    <property type="match status" value="1"/>
</dbReference>
<dbReference type="PANTHER" id="PTHR30563:SF0">
    <property type="entry name" value="DNA RECOMBINATION PROTEIN RMUC"/>
    <property type="match status" value="1"/>
</dbReference>
<reference evidence="6" key="1">
    <citation type="submission" date="2023-07" db="EMBL/GenBank/DDBJ databases">
        <title>Conexibacter stalactiti sp. nov., isolated from stalactites in a lava cave and emended description of the genus Conexibacter.</title>
        <authorList>
            <person name="Lee S.D."/>
        </authorList>
    </citation>
    <scope>NUCLEOTIDE SEQUENCE [LARGE SCALE GENOMIC DNA]</scope>
    <source>
        <strain evidence="6">KCTC 39840</strain>
    </source>
</reference>
<protein>
    <submittedName>
        <fullName evidence="5">DNA recombination protein RmuC</fullName>
    </submittedName>
</protein>
<sequence length="369" mass="40329">MSAIWLLIGLLLGAAAVLLALRSRAATARRAESVEAIVAPLHDSLRRVDEQLAALDRDRAVQRGALQQQLRELVSAQERLRGETAGLSAALRQPQARGRWGELQLRRVAELAGMLGHCDFSEQRSVAADDGLLRPDLIVHLPGGKQVVVDAKAPLHAFLNAYEATDETTRTHELAQHARLLREHVRKLSAKAYWAQFDSAPDFVVLFLPGEHFWTAALEADPSLLESGVEDGVLIATPTTLIALLRAVAYGWQQETVAQSAREIATLGRDLHRRLGTFAAHLDRVGARLRGAVGAYNDAVGSFDSRVLPSARRFSDHGVIGVEQELAPLTPVDLTARELHAPELREPSHRIATDDRLFADAHGALDARR</sequence>
<organism evidence="5 6">
    <name type="scientific">Conexibacter stalactiti</name>
    <dbReference type="NCBI Taxonomy" id="1940611"/>
    <lineage>
        <taxon>Bacteria</taxon>
        <taxon>Bacillati</taxon>
        <taxon>Actinomycetota</taxon>
        <taxon>Thermoleophilia</taxon>
        <taxon>Solirubrobacterales</taxon>
        <taxon>Conexibacteraceae</taxon>
        <taxon>Conexibacter</taxon>
    </lineage>
</organism>
<keyword evidence="3" id="KW-0175">Coiled coil</keyword>
<comment type="similarity">
    <text evidence="2">Belongs to the RmuC family.</text>
</comment>
<evidence type="ECO:0000313" key="5">
    <source>
        <dbReference type="EMBL" id="MDW5595901.1"/>
    </source>
</evidence>
<gene>
    <name evidence="5" type="ORF">R7226_16250</name>
</gene>
<keyword evidence="4" id="KW-0233">DNA recombination</keyword>
<dbReference type="RefSeq" id="WP_318598246.1">
    <property type="nucleotide sequence ID" value="NZ_JAWSTH010000042.1"/>
</dbReference>
<dbReference type="Pfam" id="PF02646">
    <property type="entry name" value="RmuC"/>
    <property type="match status" value="1"/>
</dbReference>
<dbReference type="EMBL" id="JAWSTH010000042">
    <property type="protein sequence ID" value="MDW5595901.1"/>
    <property type="molecule type" value="Genomic_DNA"/>
</dbReference>
<dbReference type="InterPro" id="IPR003798">
    <property type="entry name" value="DNA_recombination_RmuC"/>
</dbReference>
<accession>A0ABU4HRI7</accession>
<evidence type="ECO:0000256" key="3">
    <source>
        <dbReference type="ARBA" id="ARBA00023054"/>
    </source>
</evidence>
<evidence type="ECO:0000256" key="1">
    <source>
        <dbReference type="ARBA" id="ARBA00003416"/>
    </source>
</evidence>
<keyword evidence="6" id="KW-1185">Reference proteome</keyword>
<name>A0ABU4HRI7_9ACTN</name>
<dbReference type="Proteomes" id="UP001284601">
    <property type="component" value="Unassembled WGS sequence"/>
</dbReference>
<comment type="caution">
    <text evidence="5">The sequence shown here is derived from an EMBL/GenBank/DDBJ whole genome shotgun (WGS) entry which is preliminary data.</text>
</comment>
<evidence type="ECO:0000313" key="6">
    <source>
        <dbReference type="Proteomes" id="UP001284601"/>
    </source>
</evidence>
<evidence type="ECO:0000256" key="4">
    <source>
        <dbReference type="ARBA" id="ARBA00023172"/>
    </source>
</evidence>